<evidence type="ECO:0000313" key="2">
    <source>
        <dbReference type="EMBL" id="GBP56232.1"/>
    </source>
</evidence>
<organism evidence="2 3">
    <name type="scientific">Eumeta variegata</name>
    <name type="common">Bagworm moth</name>
    <name type="synonym">Eumeta japonica</name>
    <dbReference type="NCBI Taxonomy" id="151549"/>
    <lineage>
        <taxon>Eukaryota</taxon>
        <taxon>Metazoa</taxon>
        <taxon>Ecdysozoa</taxon>
        <taxon>Arthropoda</taxon>
        <taxon>Hexapoda</taxon>
        <taxon>Insecta</taxon>
        <taxon>Pterygota</taxon>
        <taxon>Neoptera</taxon>
        <taxon>Endopterygota</taxon>
        <taxon>Lepidoptera</taxon>
        <taxon>Glossata</taxon>
        <taxon>Ditrysia</taxon>
        <taxon>Tineoidea</taxon>
        <taxon>Psychidae</taxon>
        <taxon>Oiketicinae</taxon>
        <taxon>Eumeta</taxon>
    </lineage>
</organism>
<reference evidence="2 3" key="1">
    <citation type="journal article" date="2019" name="Commun. Biol.">
        <title>The bagworm genome reveals a unique fibroin gene that provides high tensile strength.</title>
        <authorList>
            <person name="Kono N."/>
            <person name="Nakamura H."/>
            <person name="Ohtoshi R."/>
            <person name="Tomita M."/>
            <person name="Numata K."/>
            <person name="Arakawa K."/>
        </authorList>
    </citation>
    <scope>NUCLEOTIDE SEQUENCE [LARGE SCALE GENOMIC DNA]</scope>
</reference>
<comment type="caution">
    <text evidence="2">The sequence shown here is derived from an EMBL/GenBank/DDBJ whole genome shotgun (WGS) entry which is preliminary data.</text>
</comment>
<dbReference type="Proteomes" id="UP000299102">
    <property type="component" value="Unassembled WGS sequence"/>
</dbReference>
<name>A0A4C1WZU1_EUMVA</name>
<evidence type="ECO:0000256" key="1">
    <source>
        <dbReference type="SAM" id="MobiDB-lite"/>
    </source>
</evidence>
<proteinExistence type="predicted"/>
<gene>
    <name evidence="2" type="ORF">EVAR_37306_1</name>
</gene>
<evidence type="ECO:0000313" key="3">
    <source>
        <dbReference type="Proteomes" id="UP000299102"/>
    </source>
</evidence>
<accession>A0A4C1WZU1</accession>
<feature type="region of interest" description="Disordered" evidence="1">
    <location>
        <begin position="1"/>
        <end position="24"/>
    </location>
</feature>
<protein>
    <submittedName>
        <fullName evidence="2">Uncharacterized protein</fullName>
    </submittedName>
</protein>
<keyword evidence="3" id="KW-1185">Reference proteome</keyword>
<dbReference type="AlphaFoldDB" id="A0A4C1WZU1"/>
<dbReference type="EMBL" id="BGZK01000688">
    <property type="protein sequence ID" value="GBP56232.1"/>
    <property type="molecule type" value="Genomic_DNA"/>
</dbReference>
<sequence>MDDKYISQGVLSSPNPTAAGPDAESAALSGIIEPQTQQYREVTISMFLSFYELASEKRTVRNKVEPIPGARPDAGSTFSAINNVADGSRRSASLLRSSSSVARIEYD</sequence>